<proteinExistence type="predicted"/>
<feature type="region of interest" description="Disordered" evidence="1">
    <location>
        <begin position="1"/>
        <end position="35"/>
    </location>
</feature>
<evidence type="ECO:0000256" key="1">
    <source>
        <dbReference type="SAM" id="MobiDB-lite"/>
    </source>
</evidence>
<reference evidence="2 3" key="3">
    <citation type="journal article" date="2010" name="BMC Genomics">
        <title>Transcriptome sequencing and comparative analysis of cucumber flowers with different sex types.</title>
        <authorList>
            <person name="Guo S."/>
            <person name="Zheng Y."/>
            <person name="Joung J.G."/>
            <person name="Liu S."/>
            <person name="Zhang Z."/>
            <person name="Crasta O.R."/>
            <person name="Sobral B.W."/>
            <person name="Xu Y."/>
            <person name="Huang S."/>
            <person name="Fei Z."/>
        </authorList>
    </citation>
    <scope>NUCLEOTIDE SEQUENCE [LARGE SCALE GENOMIC DNA]</scope>
    <source>
        <strain evidence="3">cv. 9930</strain>
    </source>
</reference>
<accession>A0A0A0LKD5</accession>
<name>A0A0A0LKD5_CUCSA</name>
<gene>
    <name evidence="2" type="ORF">Csa_2G351560</name>
</gene>
<dbReference type="AlphaFoldDB" id="A0A0A0LKD5"/>
<reference evidence="2 3" key="1">
    <citation type="journal article" date="2009" name="Nat. Genet.">
        <title>The genome of the cucumber, Cucumis sativus L.</title>
        <authorList>
            <person name="Huang S."/>
            <person name="Li R."/>
            <person name="Zhang Z."/>
            <person name="Li L."/>
            <person name="Gu X."/>
            <person name="Fan W."/>
            <person name="Lucas W.J."/>
            <person name="Wang X."/>
            <person name="Xie B."/>
            <person name="Ni P."/>
            <person name="Ren Y."/>
            <person name="Zhu H."/>
            <person name="Li J."/>
            <person name="Lin K."/>
            <person name="Jin W."/>
            <person name="Fei Z."/>
            <person name="Li G."/>
            <person name="Staub J."/>
            <person name="Kilian A."/>
            <person name="van der Vossen E.A."/>
            <person name="Wu Y."/>
            <person name="Guo J."/>
            <person name="He J."/>
            <person name="Jia Z."/>
            <person name="Ren Y."/>
            <person name="Tian G."/>
            <person name="Lu Y."/>
            <person name="Ruan J."/>
            <person name="Qian W."/>
            <person name="Wang M."/>
            <person name="Huang Q."/>
            <person name="Li B."/>
            <person name="Xuan Z."/>
            <person name="Cao J."/>
            <person name="Asan"/>
            <person name="Wu Z."/>
            <person name="Zhang J."/>
            <person name="Cai Q."/>
            <person name="Bai Y."/>
            <person name="Zhao B."/>
            <person name="Han Y."/>
            <person name="Li Y."/>
            <person name="Li X."/>
            <person name="Wang S."/>
            <person name="Shi Q."/>
            <person name="Liu S."/>
            <person name="Cho W.K."/>
            <person name="Kim J.Y."/>
            <person name="Xu Y."/>
            <person name="Heller-Uszynska K."/>
            <person name="Miao H."/>
            <person name="Cheng Z."/>
            <person name="Zhang S."/>
            <person name="Wu J."/>
            <person name="Yang Y."/>
            <person name="Kang H."/>
            <person name="Li M."/>
            <person name="Liang H."/>
            <person name="Ren X."/>
            <person name="Shi Z."/>
            <person name="Wen M."/>
            <person name="Jian M."/>
            <person name="Yang H."/>
            <person name="Zhang G."/>
            <person name="Yang Z."/>
            <person name="Chen R."/>
            <person name="Liu S."/>
            <person name="Li J."/>
            <person name="Ma L."/>
            <person name="Liu H."/>
            <person name="Zhou Y."/>
            <person name="Zhao J."/>
            <person name="Fang X."/>
            <person name="Li G."/>
            <person name="Fang L."/>
            <person name="Li Y."/>
            <person name="Liu D."/>
            <person name="Zheng H."/>
            <person name="Zhang Y."/>
            <person name="Qin N."/>
            <person name="Li Z."/>
            <person name="Yang G."/>
            <person name="Yang S."/>
            <person name="Bolund L."/>
            <person name="Kristiansen K."/>
            <person name="Zheng H."/>
            <person name="Li S."/>
            <person name="Zhang X."/>
            <person name="Yang H."/>
            <person name="Wang J."/>
            <person name="Sun R."/>
            <person name="Zhang B."/>
            <person name="Jiang S."/>
            <person name="Wang J."/>
            <person name="Du Y."/>
            <person name="Li S."/>
        </authorList>
    </citation>
    <scope>NUCLEOTIDE SEQUENCE [LARGE SCALE GENOMIC DNA]</scope>
    <source>
        <strain evidence="3">cv. 9930</strain>
    </source>
</reference>
<organism evidence="2 3">
    <name type="scientific">Cucumis sativus</name>
    <name type="common">Cucumber</name>
    <dbReference type="NCBI Taxonomy" id="3659"/>
    <lineage>
        <taxon>Eukaryota</taxon>
        <taxon>Viridiplantae</taxon>
        <taxon>Streptophyta</taxon>
        <taxon>Embryophyta</taxon>
        <taxon>Tracheophyta</taxon>
        <taxon>Spermatophyta</taxon>
        <taxon>Magnoliopsida</taxon>
        <taxon>eudicotyledons</taxon>
        <taxon>Gunneridae</taxon>
        <taxon>Pentapetalae</taxon>
        <taxon>rosids</taxon>
        <taxon>fabids</taxon>
        <taxon>Cucurbitales</taxon>
        <taxon>Cucurbitaceae</taxon>
        <taxon>Benincaseae</taxon>
        <taxon>Cucumis</taxon>
    </lineage>
</organism>
<reference evidence="2 3" key="2">
    <citation type="journal article" date="2009" name="PLoS ONE">
        <title>An integrated genetic and cytogenetic map of the cucumber genome.</title>
        <authorList>
            <person name="Ren Y."/>
            <person name="Zhang Z."/>
            <person name="Liu J."/>
            <person name="Staub J.E."/>
            <person name="Han Y."/>
            <person name="Cheng Z."/>
            <person name="Li X."/>
            <person name="Lu J."/>
            <person name="Miao H."/>
            <person name="Kang H."/>
            <person name="Xie B."/>
            <person name="Gu X."/>
            <person name="Wang X."/>
            <person name="Du Y."/>
            <person name="Jin W."/>
            <person name="Huang S."/>
        </authorList>
    </citation>
    <scope>NUCLEOTIDE SEQUENCE [LARGE SCALE GENOMIC DNA]</scope>
    <source>
        <strain evidence="3">cv. 9930</strain>
    </source>
</reference>
<sequence>MRPFTRNCPTQRVPQVSRRTTKESRRSRQRAIEDQRDMELPAATLWVLDLQATTHSSIWMLKSARRLVAGTPIMISSSKS</sequence>
<evidence type="ECO:0000313" key="2">
    <source>
        <dbReference type="EMBL" id="KGN62375.1"/>
    </source>
</evidence>
<feature type="compositionally biased region" description="Basic and acidic residues" evidence="1">
    <location>
        <begin position="20"/>
        <end position="35"/>
    </location>
</feature>
<protein>
    <submittedName>
        <fullName evidence="2">Uncharacterized protein</fullName>
    </submittedName>
</protein>
<dbReference type="EMBL" id="CM002923">
    <property type="protein sequence ID" value="KGN62375.1"/>
    <property type="molecule type" value="Genomic_DNA"/>
</dbReference>
<dbReference type="Proteomes" id="UP000029981">
    <property type="component" value="Chromosome 2"/>
</dbReference>
<dbReference type="Gramene" id="KGN62375">
    <property type="protein sequence ID" value="KGN62375"/>
    <property type="gene ID" value="Csa_2G351560"/>
</dbReference>
<keyword evidence="3" id="KW-1185">Reference proteome</keyword>
<evidence type="ECO:0000313" key="3">
    <source>
        <dbReference type="Proteomes" id="UP000029981"/>
    </source>
</evidence>
<reference evidence="2 3" key="4">
    <citation type="journal article" date="2011" name="BMC Genomics">
        <title>RNA-Seq improves annotation of protein-coding genes in the cucumber genome.</title>
        <authorList>
            <person name="Li Z."/>
            <person name="Zhang Z."/>
            <person name="Yan P."/>
            <person name="Huang S."/>
            <person name="Fei Z."/>
            <person name="Lin K."/>
        </authorList>
    </citation>
    <scope>NUCLEOTIDE SEQUENCE [LARGE SCALE GENOMIC DNA]</scope>
    <source>
        <strain evidence="3">cv. 9930</strain>
    </source>
</reference>